<proteinExistence type="predicted"/>
<dbReference type="SUPFAM" id="SSF56300">
    <property type="entry name" value="Metallo-dependent phosphatases"/>
    <property type="match status" value="1"/>
</dbReference>
<protein>
    <submittedName>
        <fullName evidence="2">Metallophosphoesterase</fullName>
    </submittedName>
</protein>
<dbReference type="RefSeq" id="WP_394313154.1">
    <property type="nucleotide sequence ID" value="NZ_JBHGPK010000011.1"/>
</dbReference>
<keyword evidence="1" id="KW-0175">Coiled coil</keyword>
<organism evidence="2 3">
    <name type="scientific">Labrys neptuniae</name>
    <dbReference type="NCBI Taxonomy" id="376174"/>
    <lineage>
        <taxon>Bacteria</taxon>
        <taxon>Pseudomonadati</taxon>
        <taxon>Pseudomonadota</taxon>
        <taxon>Alphaproteobacteria</taxon>
        <taxon>Hyphomicrobiales</taxon>
        <taxon>Xanthobacteraceae</taxon>
        <taxon>Labrys</taxon>
    </lineage>
</organism>
<evidence type="ECO:0000313" key="2">
    <source>
        <dbReference type="EMBL" id="MFC2252522.1"/>
    </source>
</evidence>
<dbReference type="InterPro" id="IPR029052">
    <property type="entry name" value="Metallo-depent_PP-like"/>
</dbReference>
<gene>
    <name evidence="2" type="ORF">ACETRX_22995</name>
</gene>
<reference evidence="2 3" key="1">
    <citation type="submission" date="2024-09" db="EMBL/GenBank/DDBJ databases">
        <title>Description of Labrys sedimenti sp. nov., isolated from a diclofenac-degrading enrichment culture, and genome-based reclassification of Labrys portucalensis as a later heterotypic synonym of Labrys neptuniae.</title>
        <authorList>
            <person name="Tancsics A."/>
            <person name="Csepanyi A."/>
        </authorList>
    </citation>
    <scope>NUCLEOTIDE SEQUENCE [LARGE SCALE GENOMIC DNA]</scope>
    <source>
        <strain evidence="2 3">LMG 23412</strain>
    </source>
</reference>
<name>A0ABV6ZK14_9HYPH</name>
<evidence type="ECO:0000313" key="3">
    <source>
        <dbReference type="Proteomes" id="UP001595190"/>
    </source>
</evidence>
<sequence>MSRVPGKHLTPEEREALVRLILSGVAPTIAGRQLGIGENTAQRIARDLKTGASYAPTAEAAAPADPVELRRLRDRAEKERKAKVDAERRAAKAEDLRSAVFGLTAEPLEPVHFTVQPGGTGQAETIVLFLSDLHWGELVDLAQLDGLNSYNLAIAAARLGRWVRTVIDLATRHWSGEPPERIILVLGGDMVSGEIHAELARTNEALALPAVRDLVGHLVGAIRAFRREIGCPVDVISIAGNHGRTTFKPEAKQMAETSYDTLVGTFLEMALKADEGVTFFAPKSPDAVFSVYGWQVLATHGDRIGSRGGQGFIGPAATAARGFKRLMADYATRRIHLDLILAGHFHTPLQLEEGLINGSLPGPTEYSRDGRFRPHPPKQLFLTMHPRRLIAQVRWIEVGRPEEGTLFEPRSIDQPLRPRYRVPAIREVAA</sequence>
<evidence type="ECO:0000256" key="1">
    <source>
        <dbReference type="SAM" id="Coils"/>
    </source>
</evidence>
<comment type="caution">
    <text evidence="2">The sequence shown here is derived from an EMBL/GenBank/DDBJ whole genome shotgun (WGS) entry which is preliminary data.</text>
</comment>
<dbReference type="Proteomes" id="UP001595190">
    <property type="component" value="Unassembled WGS sequence"/>
</dbReference>
<dbReference type="EMBL" id="JBHGPK010000011">
    <property type="protein sequence ID" value="MFC2252522.1"/>
    <property type="molecule type" value="Genomic_DNA"/>
</dbReference>
<accession>A0ABV6ZK14</accession>
<feature type="coiled-coil region" evidence="1">
    <location>
        <begin position="69"/>
        <end position="96"/>
    </location>
</feature>